<dbReference type="PROSITE" id="PS50943">
    <property type="entry name" value="HTH_CROC1"/>
    <property type="match status" value="1"/>
</dbReference>
<dbReference type="Proteomes" id="UP000236151">
    <property type="component" value="Unassembled WGS sequence"/>
</dbReference>
<dbReference type="GO" id="GO:0003677">
    <property type="term" value="F:DNA binding"/>
    <property type="evidence" value="ECO:0007669"/>
    <property type="project" value="UniProtKB-KW"/>
</dbReference>
<name>A0A2K2FAD1_9CLOT</name>
<dbReference type="EMBL" id="NIOJ01000041">
    <property type="protein sequence ID" value="PNT97033.1"/>
    <property type="molecule type" value="Genomic_DNA"/>
</dbReference>
<dbReference type="PANTHER" id="PTHR46558">
    <property type="entry name" value="TRACRIPTIONAL REGULATORY PROTEIN-RELATED-RELATED"/>
    <property type="match status" value="1"/>
</dbReference>
<evidence type="ECO:0000313" key="4">
    <source>
        <dbReference type="Proteomes" id="UP000236151"/>
    </source>
</evidence>
<accession>A0A2K2FAD1</accession>
<reference evidence="3 4" key="1">
    <citation type="submission" date="2017-06" db="EMBL/GenBank/DDBJ databases">
        <title>Investigating the central metabolism of Clostridium thermosuccinogenes.</title>
        <authorList>
            <person name="Koendjbiharie J.G."/>
            <person name="van Kranenburg R."/>
        </authorList>
    </citation>
    <scope>NUCLEOTIDE SEQUENCE [LARGE SCALE GENOMIC DNA]</scope>
    <source>
        <strain evidence="3 4">DSM 5806</strain>
    </source>
</reference>
<dbReference type="OrthoDB" id="9811208at2"/>
<organism evidence="3 4">
    <name type="scientific">Clostridium thermosuccinogenes</name>
    <dbReference type="NCBI Taxonomy" id="84032"/>
    <lineage>
        <taxon>Bacteria</taxon>
        <taxon>Bacillati</taxon>
        <taxon>Bacillota</taxon>
        <taxon>Clostridia</taxon>
        <taxon>Eubacteriales</taxon>
        <taxon>Clostridiaceae</taxon>
        <taxon>Clostridium</taxon>
    </lineage>
</organism>
<comment type="caution">
    <text evidence="3">The sequence shown here is derived from an EMBL/GenBank/DDBJ whole genome shotgun (WGS) entry which is preliminary data.</text>
</comment>
<dbReference type="SMART" id="SM00530">
    <property type="entry name" value="HTH_XRE"/>
    <property type="match status" value="1"/>
</dbReference>
<feature type="domain" description="HTH cro/C1-type" evidence="2">
    <location>
        <begin position="10"/>
        <end position="64"/>
    </location>
</feature>
<keyword evidence="4" id="KW-1185">Reference proteome</keyword>
<dbReference type="KEGG" id="cthd:CDO33_04675"/>
<dbReference type="CDD" id="cd00093">
    <property type="entry name" value="HTH_XRE"/>
    <property type="match status" value="1"/>
</dbReference>
<dbReference type="AlphaFoldDB" id="A0A2K2FAD1"/>
<gene>
    <name evidence="3" type="ORF">CDQ84_14000</name>
</gene>
<dbReference type="PANTHER" id="PTHR46558:SF11">
    <property type="entry name" value="HTH-TYPE TRANSCRIPTIONAL REGULATOR XRE"/>
    <property type="match status" value="1"/>
</dbReference>
<dbReference type="Pfam" id="PF01381">
    <property type="entry name" value="HTH_3"/>
    <property type="match status" value="1"/>
</dbReference>
<evidence type="ECO:0000259" key="2">
    <source>
        <dbReference type="PROSITE" id="PS50943"/>
    </source>
</evidence>
<proteinExistence type="predicted"/>
<sequence length="124" mass="14435">MDSNIPGSRIKNLRLQNNITQMKLAKYLNISNTTLSQYELGTRRPDYEILKNIAEYFNVSTDYLLGITDSMEKEPPAKRPGEFCYTFDLSGLPEQVIEQISEYIEFIKQKYSKQEKQDKPEKDG</sequence>
<evidence type="ECO:0000256" key="1">
    <source>
        <dbReference type="ARBA" id="ARBA00023125"/>
    </source>
</evidence>
<dbReference type="InterPro" id="IPR010982">
    <property type="entry name" value="Lambda_DNA-bd_dom_sf"/>
</dbReference>
<dbReference type="SUPFAM" id="SSF47413">
    <property type="entry name" value="lambda repressor-like DNA-binding domains"/>
    <property type="match status" value="1"/>
</dbReference>
<protein>
    <recommendedName>
        <fullName evidence="2">HTH cro/C1-type domain-containing protein</fullName>
    </recommendedName>
</protein>
<dbReference type="RefSeq" id="WP_103082360.1">
    <property type="nucleotide sequence ID" value="NZ_CP021850.1"/>
</dbReference>
<evidence type="ECO:0000313" key="3">
    <source>
        <dbReference type="EMBL" id="PNT97033.1"/>
    </source>
</evidence>
<keyword evidence="1" id="KW-0238">DNA-binding</keyword>
<dbReference type="InterPro" id="IPR001387">
    <property type="entry name" value="Cro/C1-type_HTH"/>
</dbReference>
<dbReference type="Gene3D" id="1.10.260.40">
    <property type="entry name" value="lambda repressor-like DNA-binding domains"/>
    <property type="match status" value="1"/>
</dbReference>